<dbReference type="Proteomes" id="UP000280475">
    <property type="component" value="Chromosome"/>
</dbReference>
<proteinExistence type="predicted"/>
<organism evidence="1 2">
    <name type="scientific">Tetragenococcus halophilus</name>
    <name type="common">Pediococcus halophilus</name>
    <dbReference type="NCBI Taxonomy" id="51669"/>
    <lineage>
        <taxon>Bacteria</taxon>
        <taxon>Bacillati</taxon>
        <taxon>Bacillota</taxon>
        <taxon>Bacilli</taxon>
        <taxon>Lactobacillales</taxon>
        <taxon>Enterococcaceae</taxon>
        <taxon>Tetragenococcus</taxon>
    </lineage>
</organism>
<name>A0A3G5FJW6_TETHA</name>
<evidence type="ECO:0000313" key="1">
    <source>
        <dbReference type="EMBL" id="AYW50620.1"/>
    </source>
</evidence>
<dbReference type="Pfam" id="PF19786">
    <property type="entry name" value="DUF6270"/>
    <property type="match status" value="1"/>
</dbReference>
<protein>
    <submittedName>
        <fullName evidence="1">Uncharacterized protein</fullName>
    </submittedName>
</protein>
<evidence type="ECO:0000313" key="2">
    <source>
        <dbReference type="Proteomes" id="UP000280475"/>
    </source>
</evidence>
<dbReference type="RefSeq" id="WP_103892313.1">
    <property type="nucleotide sequence ID" value="NZ_CP027768.1"/>
</dbReference>
<gene>
    <name evidence="1" type="ORF">C7H83_09180</name>
</gene>
<dbReference type="InterPro" id="IPR046237">
    <property type="entry name" value="DUF6270"/>
</dbReference>
<sequence length="302" mass="36284">MIDKLIFIPLFVESSELTNRERQNKMTFLKKFNSKALNESDRANDIVNIGVWGSCCTRDIFNSKFIADYKQHYKITVDQQHISVISMMSRPVKLNLHKLEGNVSPFFKKVFVQDMEKDFFSRLKKEKPAYLLVDFYTDVRYGAALLNNGKYITNKLWQYKKLSVYNQLNIVKRFSISKDPDQFIELWCEKFDAFMKKIKQITPETEIIINTPKFVNVGFDGEKKIVLSENRSDDFKSFHIDRFNILWKLFDTYAIYKYNLKSITFDLDKYYCPKDHPWGWFYVHYNQQYYEDTFRKIKEVLR</sequence>
<reference evidence="1 2" key="1">
    <citation type="journal article" date="2012" name="Int. J. Syst. Evol. Microbiol.">
        <title>Characterization of Tetragenococcus strains from sugar thick juice reveals a novel species, Tetragenococcus osmophilus sp. nov., and divides Tetragenococcus halophilus into two subspecies, T. halophilus subsp. halophilus subsp. nov. and T. halophilus subsp. flandriensis subsp. nov.</title>
        <authorList>
            <person name="Juste A."/>
            <person name="Van Trappen S."/>
            <person name="Verreth C."/>
            <person name="Cleenwerck I."/>
            <person name="De Vos P."/>
            <person name="Lievens B."/>
            <person name="Willems K.A."/>
        </authorList>
    </citation>
    <scope>NUCLEOTIDE SEQUENCE [LARGE SCALE GENOMIC DNA]</scope>
    <source>
        <strain evidence="1 2">LMG 26042</strain>
    </source>
</reference>
<dbReference type="AlphaFoldDB" id="A0A3G5FJW6"/>
<accession>A0A3G5FJW6</accession>
<dbReference type="EMBL" id="CP027768">
    <property type="protein sequence ID" value="AYW50620.1"/>
    <property type="molecule type" value="Genomic_DNA"/>
</dbReference>